<sequence>MAVQPTHRQAISNPISAGIGQPAEAKELFGSDELLEFTLHANMKTLLKDRDDERNYHPATIHYRSNAGEAITVALKVRVRGKHRRDPSVCDFPPLLLNFPKTKVMHTVFAGANKVKLVTHCNSEKYVIREYLVYKLYNMLSDYSFRVRLCKVMYQDSEGRKSDEHMYAFLIEDEDDLAERSKGVILADELVIRMDATDDRAMAKLALFQYMIGNTDWSVPFRHNIRLLYLHTGSRPVPIPYDFDYTGIVMPPYAKPPPEIGITSVRQRLFRGYTFPDAVYQELVPYFNNRKTAIYAVYLECELLDRKYRKRTLKFLDEFYETINDPKDFERKIVRMGGQNEKRSVIIKGLD</sequence>
<protein>
    <submittedName>
        <fullName evidence="1">Uncharacterized protein</fullName>
    </submittedName>
</protein>
<dbReference type="OrthoDB" id="662693at2"/>
<evidence type="ECO:0000313" key="1">
    <source>
        <dbReference type="EMBL" id="RIJ34150.1"/>
    </source>
</evidence>
<accession>A0A399RQN8</accession>
<keyword evidence="2" id="KW-1185">Reference proteome</keyword>
<organism evidence="1 2">
    <name type="scientific">Pontibacter oryzae</name>
    <dbReference type="NCBI Taxonomy" id="2304593"/>
    <lineage>
        <taxon>Bacteria</taxon>
        <taxon>Pseudomonadati</taxon>
        <taxon>Bacteroidota</taxon>
        <taxon>Cytophagia</taxon>
        <taxon>Cytophagales</taxon>
        <taxon>Hymenobacteraceae</taxon>
        <taxon>Pontibacter</taxon>
    </lineage>
</organism>
<name>A0A399RQN8_9BACT</name>
<dbReference type="AlphaFoldDB" id="A0A399RQN8"/>
<dbReference type="Proteomes" id="UP000266005">
    <property type="component" value="Unassembled WGS sequence"/>
</dbReference>
<evidence type="ECO:0000313" key="2">
    <source>
        <dbReference type="Proteomes" id="UP000266005"/>
    </source>
</evidence>
<dbReference type="EMBL" id="QWGE01000006">
    <property type="protein sequence ID" value="RIJ34150.1"/>
    <property type="molecule type" value="Genomic_DNA"/>
</dbReference>
<comment type="caution">
    <text evidence="1">The sequence shown here is derived from an EMBL/GenBank/DDBJ whole genome shotgun (WGS) entry which is preliminary data.</text>
</comment>
<proteinExistence type="predicted"/>
<reference evidence="2" key="1">
    <citation type="submission" date="2018-08" db="EMBL/GenBank/DDBJ databases">
        <title>Mucilaginibacter sp. MYSH2.</title>
        <authorList>
            <person name="Seo T."/>
        </authorList>
    </citation>
    <scope>NUCLEOTIDE SEQUENCE [LARGE SCALE GENOMIC DNA]</scope>
    <source>
        <strain evidence="2">KIRAN</strain>
    </source>
</reference>
<gene>
    <name evidence="1" type="ORF">D1627_17215</name>
</gene>